<dbReference type="PROSITE" id="PS51257">
    <property type="entry name" value="PROKAR_LIPOPROTEIN"/>
    <property type="match status" value="1"/>
</dbReference>
<keyword evidence="1" id="KW-0732">Signal</keyword>
<dbReference type="Pfam" id="PF10988">
    <property type="entry name" value="DUF2807"/>
    <property type="match status" value="1"/>
</dbReference>
<feature type="chain" id="PRO_5046325511" description="Putative auto-transporter adhesin head GIN domain-containing protein" evidence="1">
    <location>
        <begin position="26"/>
        <end position="381"/>
    </location>
</feature>
<feature type="domain" description="Putative auto-transporter adhesin head GIN" evidence="2">
    <location>
        <begin position="55"/>
        <end position="235"/>
    </location>
</feature>
<gene>
    <name evidence="3" type="ORF">HPS55_12165</name>
</gene>
<sequence length="381" mass="39630">MNIRRLFIIALAVCMSTACSSSRKAATGMAYADGGCKESVSDDGRLIRRTLPLRDFNEIECYWITTLKYRQSSEYSVALTTTAKGHELANVYVDGSKLCLKWKGRVELEKGMVILEVSCPNPRLIECFGETVAELSDIDTGDFILTAGSMSSVSTGRIKGTDVKIDKHGTANLSMGAVHASGNLTIKAGGMGKLTAADVSGSNVSMNKYGTADLCVGPVRASGDLRIEAGGMGIISTADINCQSIKIDKSGTANIESGNITSSGTFDISCGGMGTLVMGDTEAPAIRLTATGTAQIRSGKMSGTTLSINQGGMGNSILTYKGDRADISSSGARSMNIGVDCNKLNVVHTGMSAITITGTADDVKIEGSGAAAVNCSGLNRY</sequence>
<feature type="signal peptide" evidence="1">
    <location>
        <begin position="1"/>
        <end position="25"/>
    </location>
</feature>
<dbReference type="InterPro" id="IPR021255">
    <property type="entry name" value="DUF2807"/>
</dbReference>
<dbReference type="GeneID" id="82158521"/>
<name>A0ABX2B075_9BACT</name>
<evidence type="ECO:0000313" key="4">
    <source>
        <dbReference type="Proteomes" id="UP001193734"/>
    </source>
</evidence>
<dbReference type="RefSeq" id="WP_172174485.1">
    <property type="nucleotide sequence ID" value="NZ_CASGIA010000027.1"/>
</dbReference>
<dbReference type="Proteomes" id="UP001193734">
    <property type="component" value="Unassembled WGS sequence"/>
</dbReference>
<accession>A0ABX2B075</accession>
<reference evidence="3 4" key="1">
    <citation type="submission" date="2020-05" db="EMBL/GenBank/DDBJ databases">
        <title>Distinct polysaccharide utilization as determinants for interspecies competition between intestinal Prevotella spp.</title>
        <authorList>
            <person name="Galvez E.J.C."/>
            <person name="Iljazovic A."/>
            <person name="Strowig T."/>
        </authorList>
    </citation>
    <scope>NUCLEOTIDE SEQUENCE [LARGE SCALE GENOMIC DNA]</scope>
    <source>
        <strain evidence="3 4">PROD</strain>
    </source>
</reference>
<comment type="caution">
    <text evidence="3">The sequence shown here is derived from an EMBL/GenBank/DDBJ whole genome shotgun (WGS) entry which is preliminary data.</text>
</comment>
<evidence type="ECO:0000256" key="1">
    <source>
        <dbReference type="SAM" id="SignalP"/>
    </source>
</evidence>
<dbReference type="EMBL" id="JABKKE010000025">
    <property type="protein sequence ID" value="NPE15062.1"/>
    <property type="molecule type" value="Genomic_DNA"/>
</dbReference>
<keyword evidence="4" id="KW-1185">Reference proteome</keyword>
<protein>
    <recommendedName>
        <fullName evidence="2">Putative auto-transporter adhesin head GIN domain-containing protein</fullName>
    </recommendedName>
</protein>
<evidence type="ECO:0000259" key="2">
    <source>
        <dbReference type="Pfam" id="PF10988"/>
    </source>
</evidence>
<evidence type="ECO:0000313" key="3">
    <source>
        <dbReference type="EMBL" id="NPE15062.1"/>
    </source>
</evidence>
<proteinExistence type="predicted"/>
<dbReference type="Gene3D" id="2.160.20.120">
    <property type="match status" value="2"/>
</dbReference>
<organism evidence="3 4">
    <name type="scientific">Xylanibacter rodentium</name>
    <dbReference type="NCBI Taxonomy" id="2736289"/>
    <lineage>
        <taxon>Bacteria</taxon>
        <taxon>Pseudomonadati</taxon>
        <taxon>Bacteroidota</taxon>
        <taxon>Bacteroidia</taxon>
        <taxon>Bacteroidales</taxon>
        <taxon>Prevotellaceae</taxon>
        <taxon>Xylanibacter</taxon>
    </lineage>
</organism>